<feature type="chain" id="PRO_5002532631" description="Secretion system C-terminal sorting domain-containing protein" evidence="1">
    <location>
        <begin position="27"/>
        <end position="379"/>
    </location>
</feature>
<dbReference type="Pfam" id="PF18962">
    <property type="entry name" value="Por_Secre_tail"/>
    <property type="match status" value="1"/>
</dbReference>
<organism evidence="3 4">
    <name type="scientific">Candidatus Woesebacteria bacterium GW2011_GWD1_38_10</name>
    <dbReference type="NCBI Taxonomy" id="1618592"/>
    <lineage>
        <taxon>Bacteria</taxon>
        <taxon>Candidatus Woeseibacteriota</taxon>
    </lineage>
</organism>
<dbReference type="InterPro" id="IPR026444">
    <property type="entry name" value="Secre_tail"/>
</dbReference>
<sequence length="379" mass="42469">MKKFFTITAWAILLSIVPNSSFASFAANEESSYESPRNGVEIGIKVVEKTGSEAIIEMTFKCPATATDNGFRLGFHARRSSIPVIPKEITPHHALYIGQGINEEGSSFSLFNQLNGSMIYWCSTGQGEAKVRWKVKGEADLSTFLVTFDEVSRKISPFLDWALIEDPFFDFKFTITSPSDLSRNGKHFEMEDVYLLFKYYFDLGNEGFAPERLNILCDVDENGIFAKKDLDLAVKVFFSDSKNTYDSGSFKISAISWEDLLLEKYPAEAQSIRAFVKMLKSNRIQTSVSTDSPEAFALANHPNPFNPSTTIDFTLAKSGETTIEVFNISGQKVATLADGFKSAGRHSIVWNAKNFSSGTYFCVIRQENEIRKIKMTLMK</sequence>
<dbReference type="EMBL" id="LBTW01000064">
    <property type="protein sequence ID" value="KKQ46912.1"/>
    <property type="molecule type" value="Genomic_DNA"/>
</dbReference>
<keyword evidence="1" id="KW-0732">Signal</keyword>
<reference evidence="3 4" key="1">
    <citation type="journal article" date="2015" name="Nature">
        <title>rRNA introns, odd ribosomes, and small enigmatic genomes across a large radiation of phyla.</title>
        <authorList>
            <person name="Brown C.T."/>
            <person name="Hug L.A."/>
            <person name="Thomas B.C."/>
            <person name="Sharon I."/>
            <person name="Castelle C.J."/>
            <person name="Singh A."/>
            <person name="Wilkins M.J."/>
            <person name="Williams K.H."/>
            <person name="Banfield J.F."/>
        </authorList>
    </citation>
    <scope>NUCLEOTIDE SEQUENCE [LARGE SCALE GENOMIC DNA]</scope>
</reference>
<comment type="caution">
    <text evidence="3">The sequence shown here is derived from an EMBL/GenBank/DDBJ whole genome shotgun (WGS) entry which is preliminary data.</text>
</comment>
<evidence type="ECO:0000259" key="2">
    <source>
        <dbReference type="Pfam" id="PF18962"/>
    </source>
</evidence>
<dbReference type="NCBIfam" id="TIGR04183">
    <property type="entry name" value="Por_Secre_tail"/>
    <property type="match status" value="1"/>
</dbReference>
<protein>
    <recommendedName>
        <fullName evidence="2">Secretion system C-terminal sorting domain-containing protein</fullName>
    </recommendedName>
</protein>
<evidence type="ECO:0000313" key="4">
    <source>
        <dbReference type="Proteomes" id="UP000034366"/>
    </source>
</evidence>
<dbReference type="Gene3D" id="2.60.40.4070">
    <property type="match status" value="1"/>
</dbReference>
<name>A0A0G0HX78_9BACT</name>
<gene>
    <name evidence="3" type="ORF">US67_C0064G0003</name>
</gene>
<feature type="domain" description="Secretion system C-terminal sorting" evidence="2">
    <location>
        <begin position="302"/>
        <end position="372"/>
    </location>
</feature>
<evidence type="ECO:0000313" key="3">
    <source>
        <dbReference type="EMBL" id="KKQ46912.1"/>
    </source>
</evidence>
<feature type="signal peptide" evidence="1">
    <location>
        <begin position="1"/>
        <end position="26"/>
    </location>
</feature>
<proteinExistence type="predicted"/>
<evidence type="ECO:0000256" key="1">
    <source>
        <dbReference type="SAM" id="SignalP"/>
    </source>
</evidence>
<accession>A0A0G0HX78</accession>
<dbReference type="Proteomes" id="UP000034366">
    <property type="component" value="Unassembled WGS sequence"/>
</dbReference>
<dbReference type="AlphaFoldDB" id="A0A0G0HX78"/>